<dbReference type="EMBL" id="GIFC01009627">
    <property type="protein sequence ID" value="MXU91710.1"/>
    <property type="molecule type" value="Transcribed_RNA"/>
</dbReference>
<evidence type="ECO:0000313" key="2">
    <source>
        <dbReference type="EMBL" id="MXU91710.1"/>
    </source>
</evidence>
<accession>A0A6B0UPD7</accession>
<proteinExistence type="predicted"/>
<organism evidence="2">
    <name type="scientific">Ixodes ricinus</name>
    <name type="common">Common tick</name>
    <name type="synonym">Acarus ricinus</name>
    <dbReference type="NCBI Taxonomy" id="34613"/>
    <lineage>
        <taxon>Eukaryota</taxon>
        <taxon>Metazoa</taxon>
        <taxon>Ecdysozoa</taxon>
        <taxon>Arthropoda</taxon>
        <taxon>Chelicerata</taxon>
        <taxon>Arachnida</taxon>
        <taxon>Acari</taxon>
        <taxon>Parasitiformes</taxon>
        <taxon>Ixodida</taxon>
        <taxon>Ixodoidea</taxon>
        <taxon>Ixodidae</taxon>
        <taxon>Ixodinae</taxon>
        <taxon>Ixodes</taxon>
    </lineage>
</organism>
<feature type="compositionally biased region" description="Polar residues" evidence="1">
    <location>
        <begin position="116"/>
        <end position="125"/>
    </location>
</feature>
<name>A0A6B0UPD7_IXORI</name>
<feature type="region of interest" description="Disordered" evidence="1">
    <location>
        <begin position="22"/>
        <end position="76"/>
    </location>
</feature>
<sequence>MKLRRAFLFLMERCPDGTFQHTLTHTNAAPPTPQAKGAWRTEVQKGPPPPLQGPGGTAGRWRQTTTAPKDRNGTPQMCARYFRSRSFERGGFFAPSCEALEEIGRRGSNARGGPRVNNNNGDGGE</sequence>
<evidence type="ECO:0000256" key="1">
    <source>
        <dbReference type="SAM" id="MobiDB-lite"/>
    </source>
</evidence>
<protein>
    <submittedName>
        <fullName evidence="2">Uncharacterized protein</fullName>
    </submittedName>
</protein>
<feature type="region of interest" description="Disordered" evidence="1">
    <location>
        <begin position="104"/>
        <end position="125"/>
    </location>
</feature>
<dbReference type="AlphaFoldDB" id="A0A6B0UPD7"/>
<reference evidence="2" key="1">
    <citation type="submission" date="2019-12" db="EMBL/GenBank/DDBJ databases">
        <title>An insight into the sialome of adult female Ixodes ricinus ticks feeding for 6 days.</title>
        <authorList>
            <person name="Perner J."/>
            <person name="Ribeiro J.M.C."/>
        </authorList>
    </citation>
    <scope>NUCLEOTIDE SEQUENCE</scope>
    <source>
        <strain evidence="2">Semi-engorged</strain>
        <tissue evidence="2">Salivary glands</tissue>
    </source>
</reference>